<dbReference type="RefSeq" id="WP_071655547.1">
    <property type="nucleotide sequence ID" value="NZ_MLCF01000021.1"/>
</dbReference>
<dbReference type="OrthoDB" id="4338425at2"/>
<evidence type="ECO:0000256" key="2">
    <source>
        <dbReference type="SAM" id="Phobius"/>
    </source>
</evidence>
<organism evidence="3 4">
    <name type="scientific">Mangrovactinospora gilvigrisea</name>
    <dbReference type="NCBI Taxonomy" id="1428644"/>
    <lineage>
        <taxon>Bacteria</taxon>
        <taxon>Bacillati</taxon>
        <taxon>Actinomycetota</taxon>
        <taxon>Actinomycetes</taxon>
        <taxon>Kitasatosporales</taxon>
        <taxon>Streptomycetaceae</taxon>
        <taxon>Mangrovactinospora</taxon>
    </lineage>
</organism>
<reference evidence="3 4" key="1">
    <citation type="submission" date="2016-10" db="EMBL/GenBank/DDBJ databases">
        <title>Genome sequence of Streptomyces gilvigriseus MUSC 26.</title>
        <authorList>
            <person name="Lee L.-H."/>
            <person name="Ser H.-L."/>
        </authorList>
    </citation>
    <scope>NUCLEOTIDE SEQUENCE [LARGE SCALE GENOMIC DNA]</scope>
    <source>
        <strain evidence="3 4">MUSC 26</strain>
    </source>
</reference>
<accession>A0A1J7BII1</accession>
<keyword evidence="4" id="KW-1185">Reference proteome</keyword>
<keyword evidence="2" id="KW-0812">Transmembrane</keyword>
<gene>
    <name evidence="3" type="ORF">BIV57_05545</name>
</gene>
<protein>
    <submittedName>
        <fullName evidence="3">Uncharacterized protein</fullName>
    </submittedName>
</protein>
<feature type="transmembrane region" description="Helical" evidence="2">
    <location>
        <begin position="122"/>
        <end position="144"/>
    </location>
</feature>
<dbReference type="EMBL" id="MLCF01000021">
    <property type="protein sequence ID" value="OIV38467.1"/>
    <property type="molecule type" value="Genomic_DNA"/>
</dbReference>
<dbReference type="AlphaFoldDB" id="A0A1J7BII1"/>
<comment type="caution">
    <text evidence="3">The sequence shown here is derived from an EMBL/GenBank/DDBJ whole genome shotgun (WGS) entry which is preliminary data.</text>
</comment>
<feature type="region of interest" description="Disordered" evidence="1">
    <location>
        <begin position="1"/>
        <end position="37"/>
    </location>
</feature>
<dbReference type="Proteomes" id="UP000243342">
    <property type="component" value="Unassembled WGS sequence"/>
</dbReference>
<sequence length="149" mass="15307">MASERVPPPARDGRVGLSGDGSTTGARPRRPRRPGSGGLPAPLAFCAAYGLAVAVSLALGAAGARHDTDADLLVLTLAAAVSGLFARRPAGALPIGLVYWAFFDGFLLHSDGNLGWDGSEPHRLFVLTGAAIAGALAAFAVRLIRQPRR</sequence>
<keyword evidence="2" id="KW-0472">Membrane</keyword>
<proteinExistence type="predicted"/>
<name>A0A1J7BII1_9ACTN</name>
<evidence type="ECO:0000313" key="4">
    <source>
        <dbReference type="Proteomes" id="UP000243342"/>
    </source>
</evidence>
<feature type="transmembrane region" description="Helical" evidence="2">
    <location>
        <begin position="72"/>
        <end position="102"/>
    </location>
</feature>
<evidence type="ECO:0000313" key="3">
    <source>
        <dbReference type="EMBL" id="OIV38467.1"/>
    </source>
</evidence>
<evidence type="ECO:0000256" key="1">
    <source>
        <dbReference type="SAM" id="MobiDB-lite"/>
    </source>
</evidence>
<feature type="compositionally biased region" description="Pro residues" evidence="1">
    <location>
        <begin position="1"/>
        <end position="10"/>
    </location>
</feature>
<keyword evidence="2" id="KW-1133">Transmembrane helix</keyword>
<feature type="transmembrane region" description="Helical" evidence="2">
    <location>
        <begin position="39"/>
        <end position="60"/>
    </location>
</feature>